<accession>A0AAD0VT10</accession>
<organism evidence="2 3">
    <name type="scientific">Pseudomonas plecoglossicida</name>
    <dbReference type="NCBI Taxonomy" id="70775"/>
    <lineage>
        <taxon>Bacteria</taxon>
        <taxon>Pseudomonadati</taxon>
        <taxon>Pseudomonadota</taxon>
        <taxon>Gammaproteobacteria</taxon>
        <taxon>Pseudomonadales</taxon>
        <taxon>Pseudomonadaceae</taxon>
        <taxon>Pseudomonas</taxon>
    </lineage>
</organism>
<dbReference type="EMBL" id="CP031146">
    <property type="protein sequence ID" value="AXM95625.1"/>
    <property type="molecule type" value="Genomic_DNA"/>
</dbReference>
<gene>
    <name evidence="2" type="ORF">DVB73_07355</name>
</gene>
<reference evidence="2 3" key="1">
    <citation type="submission" date="2018-07" db="EMBL/GenBank/DDBJ databases">
        <title>Complete genome sequence of a Pseudomonas plecoglossicida strain pathogenic to the marine fish, Larimichthys crocea.</title>
        <authorList>
            <person name="Tao Z."/>
        </authorList>
    </citation>
    <scope>NUCLEOTIDE SEQUENCE [LARGE SCALE GENOMIC DNA]</scope>
    <source>
        <strain evidence="2 3">XSDHY-P</strain>
    </source>
</reference>
<dbReference type="AlphaFoldDB" id="A0AAD0VT10"/>
<feature type="transmembrane region" description="Helical" evidence="1">
    <location>
        <begin position="6"/>
        <end position="26"/>
    </location>
</feature>
<feature type="transmembrane region" description="Helical" evidence="1">
    <location>
        <begin position="79"/>
        <end position="96"/>
    </location>
</feature>
<evidence type="ECO:0000256" key="1">
    <source>
        <dbReference type="SAM" id="Phobius"/>
    </source>
</evidence>
<dbReference type="Proteomes" id="UP000256503">
    <property type="component" value="Chromosome"/>
</dbReference>
<proteinExistence type="predicted"/>
<keyword evidence="1" id="KW-0472">Membrane</keyword>
<evidence type="ECO:0000313" key="2">
    <source>
        <dbReference type="EMBL" id="AXM95625.1"/>
    </source>
</evidence>
<sequence>MKLYRVAWAIFMVLIVAPAFLLASATESHSISEVADGAYKLLCDLHLPYIISGIVAYPVAIVATLLPSSSSLLPFLGEMIWKGVGVILLAAAFLNIRPPFYKKEGQE</sequence>
<keyword evidence="1" id="KW-1133">Transmembrane helix</keyword>
<evidence type="ECO:0000313" key="3">
    <source>
        <dbReference type="Proteomes" id="UP000256503"/>
    </source>
</evidence>
<protein>
    <submittedName>
        <fullName evidence="2">Uncharacterized protein</fullName>
    </submittedName>
</protein>
<feature type="transmembrane region" description="Helical" evidence="1">
    <location>
        <begin position="47"/>
        <end position="67"/>
    </location>
</feature>
<keyword evidence="1" id="KW-0812">Transmembrane</keyword>
<name>A0AAD0VT10_PSEDL</name>